<dbReference type="Proteomes" id="UP000243499">
    <property type="component" value="Chromosome 7"/>
</dbReference>
<dbReference type="AlphaFoldDB" id="A0A2T8ICR6"/>
<dbReference type="EMBL" id="CM008052">
    <property type="protein sequence ID" value="PVH35448.1"/>
    <property type="molecule type" value="Genomic_DNA"/>
</dbReference>
<organism evidence="1">
    <name type="scientific">Panicum hallii</name>
    <dbReference type="NCBI Taxonomy" id="206008"/>
    <lineage>
        <taxon>Eukaryota</taxon>
        <taxon>Viridiplantae</taxon>
        <taxon>Streptophyta</taxon>
        <taxon>Embryophyta</taxon>
        <taxon>Tracheophyta</taxon>
        <taxon>Spermatophyta</taxon>
        <taxon>Magnoliopsida</taxon>
        <taxon>Liliopsida</taxon>
        <taxon>Poales</taxon>
        <taxon>Poaceae</taxon>
        <taxon>PACMAD clade</taxon>
        <taxon>Panicoideae</taxon>
        <taxon>Panicodae</taxon>
        <taxon>Paniceae</taxon>
        <taxon>Panicinae</taxon>
        <taxon>Panicum</taxon>
        <taxon>Panicum sect. Panicum</taxon>
    </lineage>
</organism>
<reference evidence="1" key="1">
    <citation type="submission" date="2018-04" db="EMBL/GenBank/DDBJ databases">
        <title>WGS assembly of Panicum hallii.</title>
        <authorList>
            <person name="Lovell J."/>
            <person name="Jenkins J."/>
            <person name="Lowry D."/>
            <person name="Mamidi S."/>
            <person name="Sreedasyam A."/>
            <person name="Weng X."/>
            <person name="Barry K."/>
            <person name="Bonette J."/>
            <person name="Campitelli B."/>
            <person name="Daum C."/>
            <person name="Gordon S."/>
            <person name="Gould B."/>
            <person name="Lipzen A."/>
            <person name="Macqueen A."/>
            <person name="Palacio-Mejia J."/>
            <person name="Plott C."/>
            <person name="Shakirov E."/>
            <person name="Shu S."/>
            <person name="Yoshinaga Y."/>
            <person name="Zane M."/>
            <person name="Rokhsar D."/>
            <person name="Grimwood J."/>
            <person name="Schmutz J."/>
            <person name="Juenger T."/>
        </authorList>
    </citation>
    <scope>NUCLEOTIDE SEQUENCE [LARGE SCALE GENOMIC DNA]</scope>
    <source>
        <strain evidence="1">FIL2</strain>
    </source>
</reference>
<evidence type="ECO:0000313" key="1">
    <source>
        <dbReference type="EMBL" id="PVH35448.1"/>
    </source>
</evidence>
<gene>
    <name evidence="1" type="ORF">PAHAL_7G188100</name>
</gene>
<sequence>MVVLRLKFIDVVESIFETDLHESLTHISGLGLLYLEDSSFLSGPRIPIDK</sequence>
<dbReference type="Gramene" id="PVH35448">
    <property type="protein sequence ID" value="PVH35448"/>
    <property type="gene ID" value="PAHAL_7G188100"/>
</dbReference>
<accession>A0A2T8ICR6</accession>
<name>A0A2T8ICR6_9POAL</name>
<protein>
    <submittedName>
        <fullName evidence="1">Uncharacterized protein</fullName>
    </submittedName>
</protein>
<proteinExistence type="predicted"/>